<evidence type="ECO:0000256" key="2">
    <source>
        <dbReference type="ARBA" id="ARBA00022630"/>
    </source>
</evidence>
<name>A0A1M7TKJ4_9ACTN</name>
<dbReference type="GO" id="GO:0010181">
    <property type="term" value="F:FMN binding"/>
    <property type="evidence" value="ECO:0007669"/>
    <property type="project" value="UniProtKB-UniRule"/>
</dbReference>
<dbReference type="SUPFAM" id="SSF50475">
    <property type="entry name" value="FMN-binding split barrel"/>
    <property type="match status" value="1"/>
</dbReference>
<dbReference type="InterPro" id="IPR011576">
    <property type="entry name" value="Pyridox_Oxase_N"/>
</dbReference>
<dbReference type="OrthoDB" id="9780392at2"/>
<comment type="pathway">
    <text evidence="5">Cofactor metabolism; pyridoxal 5'-phosphate salvage; pyridoxal 5'-phosphate from pyridoxine 5'-phosphate: step 1/1.</text>
</comment>
<dbReference type="GO" id="GO:0004733">
    <property type="term" value="F:pyridoxamine phosphate oxidase activity"/>
    <property type="evidence" value="ECO:0007669"/>
    <property type="project" value="UniProtKB-UniRule"/>
</dbReference>
<comment type="subunit">
    <text evidence="5">Homodimer.</text>
</comment>
<evidence type="ECO:0000256" key="6">
    <source>
        <dbReference type="PIRSR" id="PIRSR000190-2"/>
    </source>
</evidence>
<comment type="pathway">
    <text evidence="5">Cofactor metabolism; pyridoxal 5'-phosphate salvage; pyridoxal 5'-phosphate from pyridoxamine 5'-phosphate: step 1/1.</text>
</comment>
<comment type="function">
    <text evidence="5">Catalyzes the oxidation of either pyridoxine 5'-phosphate (PNP) or pyridoxamine 5'-phosphate (PMP) into pyridoxal 5'-phosphate (PLP).</text>
</comment>
<dbReference type="NCBIfam" id="TIGR00558">
    <property type="entry name" value="pdxH"/>
    <property type="match status" value="1"/>
</dbReference>
<evidence type="ECO:0000256" key="4">
    <source>
        <dbReference type="ARBA" id="ARBA00023002"/>
    </source>
</evidence>
<dbReference type="GO" id="GO:0008615">
    <property type="term" value="P:pyridoxine biosynthetic process"/>
    <property type="evidence" value="ECO:0007669"/>
    <property type="project" value="UniProtKB-UniRule"/>
</dbReference>
<keyword evidence="5" id="KW-0664">Pyridoxine biosynthesis</keyword>
<protein>
    <recommendedName>
        <fullName evidence="5">Pyridoxine/pyridoxamine 5'-phosphate oxidase</fullName>
        <ecNumber evidence="5">1.4.3.5</ecNumber>
    </recommendedName>
    <alternativeName>
        <fullName evidence="5">PNP/PMP oxidase</fullName>
        <shortName evidence="5">PNPOx</shortName>
    </alternativeName>
    <alternativeName>
        <fullName evidence="5">Pyridoxal 5'-phosphate synthase</fullName>
    </alternativeName>
</protein>
<dbReference type="HAMAP" id="MF_01629">
    <property type="entry name" value="PdxH"/>
    <property type="match status" value="1"/>
</dbReference>
<dbReference type="RefSeq" id="WP_072916868.1">
    <property type="nucleotide sequence ID" value="NZ_FRDM01000007.1"/>
</dbReference>
<dbReference type="Pfam" id="PF10590">
    <property type="entry name" value="PNP_phzG_C"/>
    <property type="match status" value="1"/>
</dbReference>
<gene>
    <name evidence="5" type="primary">pdxH</name>
    <name evidence="9" type="ORF">SAMN05660350_01864</name>
</gene>
<dbReference type="UniPathway" id="UPA01068">
    <property type="reaction ID" value="UER00304"/>
</dbReference>
<evidence type="ECO:0000256" key="3">
    <source>
        <dbReference type="ARBA" id="ARBA00022643"/>
    </source>
</evidence>
<comment type="cofactor">
    <cofactor evidence="5 6">
        <name>FMN</name>
        <dbReference type="ChEBI" id="CHEBI:58210"/>
    </cofactor>
    <text evidence="5 6">Binds 1 FMN per subunit.</text>
</comment>
<dbReference type="InterPro" id="IPR012349">
    <property type="entry name" value="Split_barrel_FMN-bd"/>
</dbReference>
<evidence type="ECO:0000259" key="8">
    <source>
        <dbReference type="Pfam" id="PF10590"/>
    </source>
</evidence>
<feature type="binding site" evidence="5">
    <location>
        <begin position="194"/>
        <end position="196"/>
    </location>
    <ligand>
        <name>substrate</name>
    </ligand>
</feature>
<dbReference type="NCBIfam" id="NF004231">
    <property type="entry name" value="PRK05679.1"/>
    <property type="match status" value="1"/>
</dbReference>
<feature type="binding site" evidence="5">
    <location>
        <position position="69"/>
    </location>
    <ligand>
        <name>substrate</name>
    </ligand>
</feature>
<keyword evidence="4 5" id="KW-0560">Oxidoreductase</keyword>
<feature type="binding site" evidence="5 6">
    <location>
        <position position="86"/>
    </location>
    <ligand>
        <name>FMN</name>
        <dbReference type="ChEBI" id="CHEBI:58210"/>
    </ligand>
</feature>
<dbReference type="EC" id="1.4.3.5" evidence="5"/>
<evidence type="ECO:0000256" key="1">
    <source>
        <dbReference type="ARBA" id="ARBA00007301"/>
    </source>
</evidence>
<feature type="binding site" evidence="5 6">
    <location>
        <begin position="64"/>
        <end position="69"/>
    </location>
    <ligand>
        <name>FMN</name>
        <dbReference type="ChEBI" id="CHEBI:58210"/>
    </ligand>
</feature>
<accession>A0A1M7TKJ4</accession>
<comment type="catalytic activity">
    <reaction evidence="5">
        <text>pyridoxamine 5'-phosphate + O2 + H2O = pyridoxal 5'-phosphate + H2O2 + NH4(+)</text>
        <dbReference type="Rhea" id="RHEA:15817"/>
        <dbReference type="ChEBI" id="CHEBI:15377"/>
        <dbReference type="ChEBI" id="CHEBI:15379"/>
        <dbReference type="ChEBI" id="CHEBI:16240"/>
        <dbReference type="ChEBI" id="CHEBI:28938"/>
        <dbReference type="ChEBI" id="CHEBI:58451"/>
        <dbReference type="ChEBI" id="CHEBI:597326"/>
        <dbReference type="EC" id="1.4.3.5"/>
    </reaction>
</comment>
<comment type="similarity">
    <text evidence="1 5">Belongs to the pyridoxamine 5'-phosphate oxidase family.</text>
</comment>
<comment type="catalytic activity">
    <reaction evidence="5">
        <text>pyridoxine 5'-phosphate + O2 = pyridoxal 5'-phosphate + H2O2</text>
        <dbReference type="Rhea" id="RHEA:15149"/>
        <dbReference type="ChEBI" id="CHEBI:15379"/>
        <dbReference type="ChEBI" id="CHEBI:16240"/>
        <dbReference type="ChEBI" id="CHEBI:58589"/>
        <dbReference type="ChEBI" id="CHEBI:597326"/>
        <dbReference type="EC" id="1.4.3.5"/>
    </reaction>
</comment>
<feature type="domain" description="Pyridoxamine 5'-phosphate oxidase N-terminal" evidence="7">
    <location>
        <begin position="37"/>
        <end position="151"/>
    </location>
</feature>
<comment type="caution">
    <text evidence="5">Lacks conserved residue(s) required for the propagation of feature annotation.</text>
</comment>
<dbReference type="PANTHER" id="PTHR10851">
    <property type="entry name" value="PYRIDOXINE-5-PHOSPHATE OXIDASE"/>
    <property type="match status" value="1"/>
</dbReference>
<dbReference type="PROSITE" id="PS01064">
    <property type="entry name" value="PYRIDOX_OXIDASE"/>
    <property type="match status" value="1"/>
</dbReference>
<dbReference type="InterPro" id="IPR019740">
    <property type="entry name" value="Pyridox_Oxase_CS"/>
</dbReference>
<feature type="binding site" evidence="5 6">
    <location>
        <position position="108"/>
    </location>
    <ligand>
        <name>FMN</name>
        <dbReference type="ChEBI" id="CHEBI:58210"/>
    </ligand>
</feature>
<keyword evidence="2 5" id="KW-0285">Flavoprotein</keyword>
<feature type="binding site" evidence="5 6">
    <location>
        <position position="198"/>
    </location>
    <ligand>
        <name>FMN</name>
        <dbReference type="ChEBI" id="CHEBI:58210"/>
    </ligand>
</feature>
<dbReference type="Proteomes" id="UP000184428">
    <property type="component" value="Unassembled WGS sequence"/>
</dbReference>
<reference evidence="9 10" key="1">
    <citation type="submission" date="2016-12" db="EMBL/GenBank/DDBJ databases">
        <authorList>
            <person name="Song W.-J."/>
            <person name="Kurnit D.M."/>
        </authorList>
    </citation>
    <scope>NUCLEOTIDE SEQUENCE [LARGE SCALE GENOMIC DNA]</scope>
    <source>
        <strain evidence="9 10">DSM 43162</strain>
    </source>
</reference>
<feature type="binding site" evidence="5 6">
    <location>
        <position position="188"/>
    </location>
    <ligand>
        <name>FMN</name>
        <dbReference type="ChEBI" id="CHEBI:58210"/>
    </ligand>
</feature>
<evidence type="ECO:0000256" key="5">
    <source>
        <dbReference type="HAMAP-Rule" id="MF_01629"/>
    </source>
</evidence>
<organism evidence="9 10">
    <name type="scientific">Geodermatophilus obscurus</name>
    <dbReference type="NCBI Taxonomy" id="1861"/>
    <lineage>
        <taxon>Bacteria</taxon>
        <taxon>Bacillati</taxon>
        <taxon>Actinomycetota</taxon>
        <taxon>Actinomycetes</taxon>
        <taxon>Geodermatophilales</taxon>
        <taxon>Geodermatophilaceae</taxon>
        <taxon>Geodermatophilus</taxon>
    </lineage>
</organism>
<dbReference type="Gene3D" id="2.30.110.10">
    <property type="entry name" value="Electron Transport, Fmn-binding Protein, Chain A"/>
    <property type="match status" value="1"/>
</dbReference>
<dbReference type="EMBL" id="FRDM01000007">
    <property type="protein sequence ID" value="SHN71237.1"/>
    <property type="molecule type" value="Genomic_DNA"/>
</dbReference>
<dbReference type="PANTHER" id="PTHR10851:SF0">
    <property type="entry name" value="PYRIDOXINE-5'-PHOSPHATE OXIDASE"/>
    <property type="match status" value="1"/>
</dbReference>
<sequence length="224" mass="24593">MAVVPDLSRMRRDYETRGLREDDLAPTWVEQFDRWFADAVAAELPEPNAVVVATADADGAPDARIVLLKGYDEAGFVFATSYASAKGAQLAVNPRAALVFPWHALQRQVRVTGRVERVGPTASDDLWDPRPRGAQLAAAASLQSTPVDSREELVERLRLLDADTQGEKLPRPEVWGGYRVVPDTVEFWQGGADRLHDRLRFVRSAPGGHGMAEGGGWVVQRLAP</sequence>
<dbReference type="Pfam" id="PF01243">
    <property type="entry name" value="PNPOx_N"/>
    <property type="match status" value="1"/>
</dbReference>
<evidence type="ECO:0000313" key="9">
    <source>
        <dbReference type="EMBL" id="SHN71237.1"/>
    </source>
</evidence>
<dbReference type="PIRSF" id="PIRSF000190">
    <property type="entry name" value="Pyd_amn-ph_oxd"/>
    <property type="match status" value="1"/>
</dbReference>
<evidence type="ECO:0000259" key="7">
    <source>
        <dbReference type="Pfam" id="PF01243"/>
    </source>
</evidence>
<feature type="domain" description="Pyridoxine 5'-phosphate oxidase dimerisation C-terminal" evidence="8">
    <location>
        <begin position="175"/>
        <end position="224"/>
    </location>
</feature>
<dbReference type="InterPro" id="IPR019576">
    <property type="entry name" value="Pyridoxamine_oxidase_dimer_C"/>
</dbReference>
<proteinExistence type="inferred from homology"/>
<dbReference type="AlphaFoldDB" id="A0A1M7TKJ4"/>
<feature type="binding site" evidence="5 6">
    <location>
        <begin position="143"/>
        <end position="144"/>
    </location>
    <ligand>
        <name>FMN</name>
        <dbReference type="ChEBI" id="CHEBI:58210"/>
    </ligand>
</feature>
<dbReference type="InterPro" id="IPR000659">
    <property type="entry name" value="Pyridox_Oxase"/>
</dbReference>
<evidence type="ECO:0000313" key="10">
    <source>
        <dbReference type="Proteomes" id="UP000184428"/>
    </source>
</evidence>
<keyword evidence="3 5" id="KW-0288">FMN</keyword>
<feature type="binding site" evidence="5">
    <location>
        <position position="130"/>
    </location>
    <ligand>
        <name>substrate</name>
    </ligand>
</feature>